<sequence length="395" mass="45129">MRRRPYTWLRLLCPVASDLIIHFASSNIELRKRKVNRFDSINRKGLTRTDQHCKHCCRSPSRPSIILSRRALCTKDLNMLANIPTILRSGVRLPVLGLGTWKSKPNEVATAVRVAINAGYRHIDTAWLYGNEAEVGQGVRDALSDGTVKRRDLFIVTKLWSTFHRPEDVKLGMSDSLDKLGLDYVDMYLMHGPPGFKGPNIRPTSESDYDDTDYVDTWKAMESLVDEGLTRSLGLSNFNSRQVDRVLHDCRIKPVVNQVELHPYLPQLDLIKYCQSKDVILTAYSPFGSTPDGGNYISSESRLLEDPVVVAMGKKYEKTPAQVLLRYHLERGLSVLAKSVTPARILQNLEVFDFSLTEDDINKLNSLNRNHRYVTWEYSRSHKYYPFDDQPRSAQ</sequence>
<dbReference type="PROSITE" id="PS00063">
    <property type="entry name" value="ALDOKETO_REDUCTASE_3"/>
    <property type="match status" value="1"/>
</dbReference>
<reference evidence="11" key="2">
    <citation type="submission" date="2025-08" db="UniProtKB">
        <authorList>
            <consortium name="RefSeq"/>
        </authorList>
    </citation>
    <scope>IDENTIFICATION</scope>
    <source>
        <strain evidence="11">S238N-H82</strain>
        <tissue evidence="11">Testes</tissue>
    </source>
</reference>
<dbReference type="AlphaFoldDB" id="A0A9J7MUG4"/>
<feature type="domain" description="NADP-dependent oxidoreductase" evidence="9">
    <location>
        <begin position="96"/>
        <end position="368"/>
    </location>
</feature>
<accession>A0A9J7MUG4</accession>
<protein>
    <recommendedName>
        <fullName evidence="4">alcohol dehydrogenase (NADP(+))</fullName>
        <ecNumber evidence="4">1.1.1.2</ecNumber>
    </recommendedName>
    <alternativeName>
        <fullName evidence="5">S-nitroso-CoA reductase</fullName>
    </alternativeName>
</protein>
<keyword evidence="10" id="KW-1185">Reference proteome</keyword>
<dbReference type="FunFam" id="3.20.20.100:FF:000006">
    <property type="entry name" value="Aldo-keto reductase family 1 member A1"/>
    <property type="match status" value="1"/>
</dbReference>
<evidence type="ECO:0000256" key="6">
    <source>
        <dbReference type="ARBA" id="ARBA00047706"/>
    </source>
</evidence>
<evidence type="ECO:0000256" key="3">
    <source>
        <dbReference type="ARBA" id="ARBA00023002"/>
    </source>
</evidence>
<dbReference type="EC" id="1.1.1.2" evidence="4"/>
<comment type="catalytic activity">
    <reaction evidence="8">
        <text>a primary alcohol + NADP(+) = an aldehyde + NADPH + H(+)</text>
        <dbReference type="Rhea" id="RHEA:15937"/>
        <dbReference type="ChEBI" id="CHEBI:15378"/>
        <dbReference type="ChEBI" id="CHEBI:15734"/>
        <dbReference type="ChEBI" id="CHEBI:17478"/>
        <dbReference type="ChEBI" id="CHEBI:57783"/>
        <dbReference type="ChEBI" id="CHEBI:58349"/>
        <dbReference type="EC" id="1.1.1.2"/>
    </reaction>
</comment>
<proteinExistence type="inferred from homology"/>
<dbReference type="InterPro" id="IPR023210">
    <property type="entry name" value="NADP_OxRdtase_dom"/>
</dbReference>
<evidence type="ECO:0000256" key="1">
    <source>
        <dbReference type="ARBA" id="ARBA00007905"/>
    </source>
</evidence>
<evidence type="ECO:0000256" key="5">
    <source>
        <dbReference type="ARBA" id="ARBA00044808"/>
    </source>
</evidence>
<keyword evidence="3" id="KW-0560">Oxidoreductase</keyword>
<evidence type="ECO:0000313" key="10">
    <source>
        <dbReference type="Proteomes" id="UP000001554"/>
    </source>
</evidence>
<dbReference type="InterPro" id="IPR020471">
    <property type="entry name" value="AKR"/>
</dbReference>
<dbReference type="RefSeq" id="XP_035680346.1">
    <property type="nucleotide sequence ID" value="XM_035824453.1"/>
</dbReference>
<dbReference type="PRINTS" id="PR00069">
    <property type="entry name" value="ALDKETRDTASE"/>
</dbReference>
<gene>
    <name evidence="11" type="primary">LOC118418498</name>
</gene>
<dbReference type="PROSITE" id="PS00062">
    <property type="entry name" value="ALDOKETO_REDUCTASE_2"/>
    <property type="match status" value="1"/>
</dbReference>
<dbReference type="Proteomes" id="UP000001554">
    <property type="component" value="Chromosome 6"/>
</dbReference>
<evidence type="ECO:0000313" key="11">
    <source>
        <dbReference type="RefSeq" id="XP_035680346.1"/>
    </source>
</evidence>
<dbReference type="PANTHER" id="PTHR11732">
    <property type="entry name" value="ALDO/KETO REDUCTASE"/>
    <property type="match status" value="1"/>
</dbReference>
<reference evidence="10" key="1">
    <citation type="journal article" date="2020" name="Nat. Ecol. Evol.">
        <title>Deeply conserved synteny resolves early events in vertebrate evolution.</title>
        <authorList>
            <person name="Simakov O."/>
            <person name="Marletaz F."/>
            <person name="Yue J.X."/>
            <person name="O'Connell B."/>
            <person name="Jenkins J."/>
            <person name="Brandt A."/>
            <person name="Calef R."/>
            <person name="Tung C.H."/>
            <person name="Huang T.K."/>
            <person name="Schmutz J."/>
            <person name="Satoh N."/>
            <person name="Yu J.K."/>
            <person name="Putnam N.H."/>
            <person name="Green R.E."/>
            <person name="Rokhsar D.S."/>
        </authorList>
    </citation>
    <scope>NUCLEOTIDE SEQUENCE [LARGE SCALE GENOMIC DNA]</scope>
    <source>
        <strain evidence="10">S238N-H82</strain>
    </source>
</reference>
<evidence type="ECO:0000256" key="8">
    <source>
        <dbReference type="ARBA" id="ARBA00048262"/>
    </source>
</evidence>
<dbReference type="GeneID" id="118418498"/>
<dbReference type="InterPro" id="IPR036812">
    <property type="entry name" value="NAD(P)_OxRdtase_dom_sf"/>
</dbReference>
<dbReference type="Pfam" id="PF00248">
    <property type="entry name" value="Aldo_ket_red"/>
    <property type="match status" value="1"/>
</dbReference>
<evidence type="ECO:0000256" key="2">
    <source>
        <dbReference type="ARBA" id="ARBA00022857"/>
    </source>
</evidence>
<organism evidence="10 11">
    <name type="scientific">Branchiostoma floridae</name>
    <name type="common">Florida lancelet</name>
    <name type="synonym">Amphioxus</name>
    <dbReference type="NCBI Taxonomy" id="7739"/>
    <lineage>
        <taxon>Eukaryota</taxon>
        <taxon>Metazoa</taxon>
        <taxon>Chordata</taxon>
        <taxon>Cephalochordata</taxon>
        <taxon>Leptocardii</taxon>
        <taxon>Amphioxiformes</taxon>
        <taxon>Branchiostomatidae</taxon>
        <taxon>Branchiostoma</taxon>
    </lineage>
</organism>
<dbReference type="Gene3D" id="3.20.20.100">
    <property type="entry name" value="NADP-dependent oxidoreductase domain"/>
    <property type="match status" value="1"/>
</dbReference>
<keyword evidence="2" id="KW-0521">NADP</keyword>
<dbReference type="GO" id="GO:0004032">
    <property type="term" value="F:aldose reductase (NADPH) activity"/>
    <property type="evidence" value="ECO:0000318"/>
    <property type="project" value="GO_Central"/>
</dbReference>
<dbReference type="OrthoDB" id="416253at2759"/>
<dbReference type="SUPFAM" id="SSF51430">
    <property type="entry name" value="NAD(P)-linked oxidoreductase"/>
    <property type="match status" value="1"/>
</dbReference>
<dbReference type="PROSITE" id="PS00798">
    <property type="entry name" value="ALDOKETO_REDUCTASE_1"/>
    <property type="match status" value="1"/>
</dbReference>
<evidence type="ECO:0000259" key="9">
    <source>
        <dbReference type="Pfam" id="PF00248"/>
    </source>
</evidence>
<evidence type="ECO:0000256" key="7">
    <source>
        <dbReference type="ARBA" id="ARBA00048207"/>
    </source>
</evidence>
<comment type="catalytic activity">
    <reaction evidence="7">
        <text>S-nitrosoglutathione + NADPH + H(+) = S-(hydroxysulfenamide)glutathione + NADP(+)</text>
        <dbReference type="Rhea" id="RHEA:63500"/>
        <dbReference type="ChEBI" id="CHEBI:15378"/>
        <dbReference type="ChEBI" id="CHEBI:57783"/>
        <dbReference type="ChEBI" id="CHEBI:58349"/>
        <dbReference type="ChEBI" id="CHEBI:145544"/>
        <dbReference type="ChEBI" id="CHEBI:229723"/>
    </reaction>
</comment>
<comment type="catalytic activity">
    <reaction evidence="6">
        <text>S-nitroso-CoA + NADPH + H(+) = sulfinamide-CoA + NADP(+)</text>
        <dbReference type="Rhea" id="RHEA:78375"/>
        <dbReference type="ChEBI" id="CHEBI:15378"/>
        <dbReference type="ChEBI" id="CHEBI:57783"/>
        <dbReference type="ChEBI" id="CHEBI:58349"/>
        <dbReference type="ChEBI" id="CHEBI:145546"/>
        <dbReference type="ChEBI" id="CHEBI:145548"/>
    </reaction>
    <physiologicalReaction direction="left-to-right" evidence="6">
        <dbReference type="Rhea" id="RHEA:78376"/>
    </physiologicalReaction>
</comment>
<dbReference type="InterPro" id="IPR018170">
    <property type="entry name" value="Aldo/ket_reductase_CS"/>
</dbReference>
<dbReference type="KEGG" id="bfo:118418498"/>
<name>A0A9J7MUG4_BRAFL</name>
<evidence type="ECO:0000256" key="4">
    <source>
        <dbReference type="ARBA" id="ARBA00024074"/>
    </source>
</evidence>
<comment type="similarity">
    <text evidence="1">Belongs to the aldo/keto reductase family.</text>
</comment>
<dbReference type="GO" id="GO:0005829">
    <property type="term" value="C:cytosol"/>
    <property type="evidence" value="ECO:0000318"/>
    <property type="project" value="GO_Central"/>
</dbReference>